<feature type="compositionally biased region" description="Basic residues" evidence="1">
    <location>
        <begin position="76"/>
        <end position="85"/>
    </location>
</feature>
<gene>
    <name evidence="2" type="ORF">ASPCAL11310</name>
</gene>
<reference evidence="3" key="1">
    <citation type="journal article" date="2016" name="Genome Announc.">
        <title>Draft genome sequences of fungus Aspergillus calidoustus.</title>
        <authorList>
            <person name="Horn F."/>
            <person name="Linde J."/>
            <person name="Mattern D.J."/>
            <person name="Walther G."/>
            <person name="Guthke R."/>
            <person name="Scherlach K."/>
            <person name="Martin K."/>
            <person name="Brakhage A.A."/>
            <person name="Petzke L."/>
            <person name="Valiante V."/>
        </authorList>
    </citation>
    <scope>NUCLEOTIDE SEQUENCE [LARGE SCALE GENOMIC DNA]</scope>
    <source>
        <strain evidence="3">SF006504</strain>
    </source>
</reference>
<evidence type="ECO:0000313" key="3">
    <source>
        <dbReference type="Proteomes" id="UP000054771"/>
    </source>
</evidence>
<accession>A0A0U5GBX3</accession>
<evidence type="ECO:0000256" key="1">
    <source>
        <dbReference type="SAM" id="MobiDB-lite"/>
    </source>
</evidence>
<feature type="region of interest" description="Disordered" evidence="1">
    <location>
        <begin position="111"/>
        <end position="138"/>
    </location>
</feature>
<name>A0A0U5GBX3_ASPCI</name>
<protein>
    <submittedName>
        <fullName evidence="2">Uncharacterized protein</fullName>
    </submittedName>
</protein>
<evidence type="ECO:0000313" key="2">
    <source>
        <dbReference type="EMBL" id="CEL08158.1"/>
    </source>
</evidence>
<feature type="compositionally biased region" description="Basic and acidic residues" evidence="1">
    <location>
        <begin position="86"/>
        <end position="95"/>
    </location>
</feature>
<dbReference type="EMBL" id="CDMC01000010">
    <property type="protein sequence ID" value="CEL08158.1"/>
    <property type="molecule type" value="Genomic_DNA"/>
</dbReference>
<keyword evidence="3" id="KW-1185">Reference proteome</keyword>
<dbReference type="OrthoDB" id="4510787at2759"/>
<dbReference type="AlphaFoldDB" id="A0A0U5GBX3"/>
<feature type="region of interest" description="Disordered" evidence="1">
    <location>
        <begin position="1"/>
        <end position="98"/>
    </location>
</feature>
<proteinExistence type="predicted"/>
<feature type="compositionally biased region" description="Low complexity" evidence="1">
    <location>
        <begin position="58"/>
        <end position="70"/>
    </location>
</feature>
<sequence>MSRSVRFRSQDSVRQTTPDEESTPVATKPSIFPIDTSRPTTPTGPAVSEPLTPPLSPSSPTSPTTPTAAPQVGGKGGRKPRSRSQKRAETGEPVKKWIRQRGFKKVWVDEKGRETDVEDTDEVPGVNSPPLPPQPEVNKMSVRSYVDTVNDLRDKAAAAQHRDGKGTYDDPEIIWLVAPPRGPPGRREGILRMCWEASELMGTKRVWIRALDHATTRTITRTGPRRTARPEEYTTTIKAAFPHITVYMGASCAYEYEGHLYCLYERYLVPRGLGRPDVDRSHPDWVKEVVEVLDRKFLRDRALQRGFVF</sequence>
<dbReference type="Proteomes" id="UP000054771">
    <property type="component" value="Unassembled WGS sequence"/>
</dbReference>
<organism evidence="2 3">
    <name type="scientific">Aspergillus calidoustus</name>
    <dbReference type="NCBI Taxonomy" id="454130"/>
    <lineage>
        <taxon>Eukaryota</taxon>
        <taxon>Fungi</taxon>
        <taxon>Dikarya</taxon>
        <taxon>Ascomycota</taxon>
        <taxon>Pezizomycotina</taxon>
        <taxon>Eurotiomycetes</taxon>
        <taxon>Eurotiomycetidae</taxon>
        <taxon>Eurotiales</taxon>
        <taxon>Aspergillaceae</taxon>
        <taxon>Aspergillus</taxon>
        <taxon>Aspergillus subgen. Nidulantes</taxon>
    </lineage>
</organism>